<keyword evidence="6" id="KW-0843">Virulence</keyword>
<evidence type="ECO:0000313" key="8">
    <source>
        <dbReference type="EMBL" id="GMF49552.1"/>
    </source>
</evidence>
<dbReference type="GO" id="GO:0043657">
    <property type="term" value="C:host cell"/>
    <property type="evidence" value="ECO:0007669"/>
    <property type="project" value="UniProtKB-SubCell"/>
</dbReference>
<evidence type="ECO:0000313" key="9">
    <source>
        <dbReference type="Proteomes" id="UP001165121"/>
    </source>
</evidence>
<keyword evidence="5" id="KW-0732">Signal</keyword>
<evidence type="ECO:0000256" key="4">
    <source>
        <dbReference type="ARBA" id="ARBA00022525"/>
    </source>
</evidence>
<dbReference type="OrthoDB" id="126981at2759"/>
<accession>A0A9W6XXS5</accession>
<evidence type="ECO:0000256" key="3">
    <source>
        <dbReference type="ARBA" id="ARBA00010400"/>
    </source>
</evidence>
<comment type="caution">
    <text evidence="8">The sequence shown here is derived from an EMBL/GenBank/DDBJ whole genome shotgun (WGS) entry which is preliminary data.</text>
</comment>
<protein>
    <submittedName>
        <fullName evidence="8">Unnamed protein product</fullName>
    </submittedName>
</protein>
<reference evidence="8" key="1">
    <citation type="submission" date="2023-04" db="EMBL/GenBank/DDBJ databases">
        <title>Phytophthora fragariaefolia NBRC 109709.</title>
        <authorList>
            <person name="Ichikawa N."/>
            <person name="Sato H."/>
            <person name="Tonouchi N."/>
        </authorList>
    </citation>
    <scope>NUCLEOTIDE SEQUENCE</scope>
    <source>
        <strain evidence="8">NBRC 109709</strain>
    </source>
</reference>
<keyword evidence="9" id="KW-1185">Reference proteome</keyword>
<dbReference type="AlphaFoldDB" id="A0A9W6XXS5"/>
<evidence type="ECO:0000259" key="7">
    <source>
        <dbReference type="Pfam" id="PF22748"/>
    </source>
</evidence>
<feature type="domain" description="RxLR effector PexRD54 WY" evidence="7">
    <location>
        <begin position="222"/>
        <end position="259"/>
    </location>
</feature>
<dbReference type="InterPro" id="IPR054463">
    <property type="entry name" value="PexRD54_WY"/>
</dbReference>
<dbReference type="Proteomes" id="UP001165121">
    <property type="component" value="Unassembled WGS sequence"/>
</dbReference>
<organism evidence="8 9">
    <name type="scientific">Phytophthora fragariaefolia</name>
    <dbReference type="NCBI Taxonomy" id="1490495"/>
    <lineage>
        <taxon>Eukaryota</taxon>
        <taxon>Sar</taxon>
        <taxon>Stramenopiles</taxon>
        <taxon>Oomycota</taxon>
        <taxon>Peronosporomycetes</taxon>
        <taxon>Peronosporales</taxon>
        <taxon>Peronosporaceae</taxon>
        <taxon>Phytophthora</taxon>
    </lineage>
</organism>
<evidence type="ECO:0000256" key="6">
    <source>
        <dbReference type="ARBA" id="ARBA00023026"/>
    </source>
</evidence>
<proteinExistence type="inferred from homology"/>
<sequence length="354" mass="41007">MLDVFMRKFSNKNVQWMIRAAKAKDATRDVVTKLESAQLKIWWNEGKSVDDVANLLIIDGRAGTFTDNPLVSTWVSYMNIFITENPDKVTKLLSTLEARFKDRPLNQILQLASKFPSMEATATKTQIEKIQGYLENNEPPAKVFKLLALDDVGDTILGNPLFKRWKDYVEDFNKKHPGQHESWFEPLRWSYQWGGVEQMIERAMQNPDTVNIAKSVEKEWHQHWLAAKRLPQEAFRYLDLDKTGANTLTNPKFQTWVEYLDNFNQLYPEQKTTIIDGLRANYNDINILHILNTAKKDPSTEKLVAKLQSSLIDKWVAEKEPVETLKRRFDHTPNYGEMIARYVKRLGALSGNNS</sequence>
<evidence type="ECO:0000256" key="2">
    <source>
        <dbReference type="ARBA" id="ARBA00004613"/>
    </source>
</evidence>
<keyword evidence="4" id="KW-0964">Secreted</keyword>
<dbReference type="Pfam" id="PF22748">
    <property type="entry name" value="PexRD54_WY"/>
    <property type="match status" value="1"/>
</dbReference>
<comment type="subcellular location">
    <subcellularLocation>
        <location evidence="1">Host cell</location>
    </subcellularLocation>
    <subcellularLocation>
        <location evidence="2">Secreted</location>
    </subcellularLocation>
</comment>
<name>A0A9W6XXS5_9STRA</name>
<dbReference type="EMBL" id="BSXT01002545">
    <property type="protein sequence ID" value="GMF49552.1"/>
    <property type="molecule type" value="Genomic_DNA"/>
</dbReference>
<gene>
    <name evidence="8" type="ORF">Pfra01_001960700</name>
</gene>
<dbReference type="GO" id="GO:0005576">
    <property type="term" value="C:extracellular region"/>
    <property type="evidence" value="ECO:0007669"/>
    <property type="project" value="UniProtKB-SubCell"/>
</dbReference>
<evidence type="ECO:0000256" key="1">
    <source>
        <dbReference type="ARBA" id="ARBA00004340"/>
    </source>
</evidence>
<comment type="similarity">
    <text evidence="3">Belongs to the RxLR effector family.</text>
</comment>
<evidence type="ECO:0000256" key="5">
    <source>
        <dbReference type="ARBA" id="ARBA00022729"/>
    </source>
</evidence>